<dbReference type="Pfam" id="PF00925">
    <property type="entry name" value="GTP_cyclohydro2"/>
    <property type="match status" value="1"/>
</dbReference>
<keyword evidence="10" id="KW-0378">Hydrolase</keyword>
<name>A0A1H4IX04_RHOJO</name>
<dbReference type="EC" id="4.1.99.12" evidence="7"/>
<keyword evidence="7" id="KW-0456">Lyase</keyword>
<evidence type="ECO:0000256" key="5">
    <source>
        <dbReference type="ARBA" id="ARBA00022619"/>
    </source>
</evidence>
<evidence type="ECO:0000256" key="1">
    <source>
        <dbReference type="ARBA" id="ARBA00000141"/>
    </source>
</evidence>
<keyword evidence="7" id="KW-0464">Manganese</keyword>
<dbReference type="SUPFAM" id="SSF142695">
    <property type="entry name" value="RibA-like"/>
    <property type="match status" value="1"/>
</dbReference>
<dbReference type="GO" id="GO:0000287">
    <property type="term" value="F:magnesium ion binding"/>
    <property type="evidence" value="ECO:0007669"/>
    <property type="project" value="UniProtKB-UniRule"/>
</dbReference>
<evidence type="ECO:0000259" key="9">
    <source>
        <dbReference type="Pfam" id="PF00925"/>
    </source>
</evidence>
<comment type="function">
    <text evidence="2 7">Catalyzes the conversion of D-ribulose 5-phosphate to formate and 3,4-dihydroxy-2-butanone 4-phosphate.</text>
</comment>
<evidence type="ECO:0000256" key="6">
    <source>
        <dbReference type="ARBA" id="ARBA00022723"/>
    </source>
</evidence>
<feature type="binding site" evidence="7">
    <location>
        <position position="35"/>
    </location>
    <ligand>
        <name>Mg(2+)</name>
        <dbReference type="ChEBI" id="CHEBI:18420"/>
        <label>2</label>
    </ligand>
</feature>
<sequence length="382" mass="40490">MDLYRPEPADQRVRDALAALAVGEPVIVVDDADRENEGDLIFAAALATPALVAFTVRHTSGFVCVALPGEDCDRLELSPMHYANEDRYRTAYQVPVDLAGTGTGASASARAATIAALAAPDSTPPDFVRPGHVVPLRARPGGVLDRPGHTEAAVDLARLAGLAPVGALCEIVSQDRPSEMAHGAELERFAKEHDLVLLTVADLIRYRRRTEPQVRRVSETSLPTEHGPFRAVGFASTHDGAEHVALVAGPVDETVPVYVHTECLSGDVLRSTLCACRSELDAAMARFSAKRRGIVVYLRPAGRPRACVLFAPTTDQDGPGAQTAAAEWILADLGARPAPEVPDPAARQARHVGYSLAPTDRQNDRIADDVVTGGDATSCSAP</sequence>
<dbReference type="InterPro" id="IPR036144">
    <property type="entry name" value="RibA-like_sf"/>
</dbReference>
<feature type="region of interest" description="Disordered" evidence="8">
    <location>
        <begin position="339"/>
        <end position="382"/>
    </location>
</feature>
<dbReference type="InterPro" id="IPR032677">
    <property type="entry name" value="GTP_cyclohydro_II"/>
</dbReference>
<comment type="similarity">
    <text evidence="4">In the N-terminal section; belongs to the DHBP synthase family.</text>
</comment>
<organism evidence="10 11">
    <name type="scientific">Rhodococcus jostii</name>
    <dbReference type="NCBI Taxonomy" id="132919"/>
    <lineage>
        <taxon>Bacteria</taxon>
        <taxon>Bacillati</taxon>
        <taxon>Actinomycetota</taxon>
        <taxon>Actinomycetes</taxon>
        <taxon>Mycobacteriales</taxon>
        <taxon>Nocardiaceae</taxon>
        <taxon>Rhodococcus</taxon>
    </lineage>
</organism>
<dbReference type="GO" id="GO:0005829">
    <property type="term" value="C:cytosol"/>
    <property type="evidence" value="ECO:0007669"/>
    <property type="project" value="TreeGrafter"/>
</dbReference>
<comment type="subunit">
    <text evidence="7">Homodimer.</text>
</comment>
<keyword evidence="5 7" id="KW-0686">Riboflavin biosynthesis</keyword>
<dbReference type="Pfam" id="PF00926">
    <property type="entry name" value="DHBP_synthase"/>
    <property type="match status" value="1"/>
</dbReference>
<dbReference type="PANTHER" id="PTHR21327">
    <property type="entry name" value="GTP CYCLOHYDROLASE II-RELATED"/>
    <property type="match status" value="1"/>
</dbReference>
<evidence type="ECO:0000256" key="4">
    <source>
        <dbReference type="ARBA" id="ARBA00005520"/>
    </source>
</evidence>
<dbReference type="Gene3D" id="3.40.50.10990">
    <property type="entry name" value="GTP cyclohydrolase II"/>
    <property type="match status" value="1"/>
</dbReference>
<dbReference type="RefSeq" id="WP_073358080.1">
    <property type="nucleotide sequence ID" value="NZ_FNTL01000002.1"/>
</dbReference>
<dbReference type="UniPathway" id="UPA00275">
    <property type="reaction ID" value="UER00399"/>
</dbReference>
<dbReference type="PANTHER" id="PTHR21327:SF18">
    <property type="entry name" value="3,4-DIHYDROXY-2-BUTANONE 4-PHOSPHATE SYNTHASE"/>
    <property type="match status" value="1"/>
</dbReference>
<dbReference type="GO" id="GO:0003935">
    <property type="term" value="F:GTP cyclohydrolase II activity"/>
    <property type="evidence" value="ECO:0007669"/>
    <property type="project" value="TreeGrafter"/>
</dbReference>
<comment type="cofactor">
    <cofactor evidence="7">
        <name>Mg(2+)</name>
        <dbReference type="ChEBI" id="CHEBI:18420"/>
    </cofactor>
    <cofactor evidence="7">
        <name>Mn(2+)</name>
        <dbReference type="ChEBI" id="CHEBI:29035"/>
    </cofactor>
    <text evidence="7">Binds 2 divalent metal cations per subunit. Magnesium or manganese.</text>
</comment>
<proteinExistence type="inferred from homology"/>
<evidence type="ECO:0000256" key="8">
    <source>
        <dbReference type="SAM" id="MobiDB-lite"/>
    </source>
</evidence>
<evidence type="ECO:0000256" key="3">
    <source>
        <dbReference type="ARBA" id="ARBA00004904"/>
    </source>
</evidence>
<feature type="domain" description="GTP cyclohydrolase II" evidence="9">
    <location>
        <begin position="216"/>
        <end position="305"/>
    </location>
</feature>
<dbReference type="EMBL" id="FNTL01000002">
    <property type="protein sequence ID" value="SEB38631.1"/>
    <property type="molecule type" value="Genomic_DNA"/>
</dbReference>
<dbReference type="NCBIfam" id="TIGR00506">
    <property type="entry name" value="ribB"/>
    <property type="match status" value="1"/>
</dbReference>
<reference evidence="11" key="1">
    <citation type="submission" date="2016-10" db="EMBL/GenBank/DDBJ databases">
        <authorList>
            <person name="Varghese N."/>
        </authorList>
    </citation>
    <scope>NUCLEOTIDE SEQUENCE [LARGE SCALE GENOMIC DNA]</scope>
    <source>
        <strain evidence="11">DSM 44719</strain>
    </source>
</reference>
<dbReference type="HAMAP" id="MF_00180">
    <property type="entry name" value="RibB"/>
    <property type="match status" value="1"/>
</dbReference>
<evidence type="ECO:0000256" key="7">
    <source>
        <dbReference type="HAMAP-Rule" id="MF_00180"/>
    </source>
</evidence>
<evidence type="ECO:0000313" key="10">
    <source>
        <dbReference type="EMBL" id="SEB38631.1"/>
    </source>
</evidence>
<feature type="binding site" evidence="7">
    <location>
        <begin position="146"/>
        <end position="150"/>
    </location>
    <ligand>
        <name>D-ribulose 5-phosphate</name>
        <dbReference type="ChEBI" id="CHEBI:58121"/>
    </ligand>
</feature>
<feature type="binding site" evidence="7">
    <location>
        <position position="35"/>
    </location>
    <ligand>
        <name>Mg(2+)</name>
        <dbReference type="ChEBI" id="CHEBI:18420"/>
        <label>1</label>
    </ligand>
</feature>
<keyword evidence="6 7" id="KW-0479">Metal-binding</keyword>
<feature type="binding site" evidence="7">
    <location>
        <position position="39"/>
    </location>
    <ligand>
        <name>D-ribulose 5-phosphate</name>
        <dbReference type="ChEBI" id="CHEBI:58121"/>
    </ligand>
</feature>
<dbReference type="SUPFAM" id="SSF55821">
    <property type="entry name" value="YrdC/RibB"/>
    <property type="match status" value="1"/>
</dbReference>
<dbReference type="InterPro" id="IPR000422">
    <property type="entry name" value="DHBP_synthase_RibB"/>
</dbReference>
<feature type="binding site" evidence="7">
    <location>
        <position position="149"/>
    </location>
    <ligand>
        <name>Mg(2+)</name>
        <dbReference type="ChEBI" id="CHEBI:18420"/>
        <label>2</label>
    </ligand>
</feature>
<dbReference type="AlphaFoldDB" id="A0A1H4IX04"/>
<feature type="site" description="Essential for catalytic activity" evidence="7">
    <location>
        <position position="170"/>
    </location>
</feature>
<dbReference type="Gene3D" id="3.90.870.10">
    <property type="entry name" value="DHBP synthase"/>
    <property type="match status" value="1"/>
</dbReference>
<dbReference type="Proteomes" id="UP000183407">
    <property type="component" value="Unassembled WGS sequence"/>
</dbReference>
<evidence type="ECO:0000256" key="2">
    <source>
        <dbReference type="ARBA" id="ARBA00002284"/>
    </source>
</evidence>
<gene>
    <name evidence="7" type="primary">ribB</name>
    <name evidence="10" type="ORF">SAMN04490220_0616</name>
</gene>
<feature type="binding site" evidence="7">
    <location>
        <begin position="34"/>
        <end position="35"/>
    </location>
    <ligand>
        <name>D-ribulose 5-phosphate</name>
        <dbReference type="ChEBI" id="CHEBI:58121"/>
    </ligand>
</feature>
<dbReference type="GO" id="GO:0009231">
    <property type="term" value="P:riboflavin biosynthetic process"/>
    <property type="evidence" value="ECO:0007669"/>
    <property type="project" value="UniProtKB-UniRule"/>
</dbReference>
<keyword evidence="7" id="KW-0460">Magnesium</keyword>
<dbReference type="GO" id="GO:0030145">
    <property type="term" value="F:manganese ion binding"/>
    <property type="evidence" value="ECO:0007669"/>
    <property type="project" value="UniProtKB-UniRule"/>
</dbReference>
<protein>
    <recommendedName>
        <fullName evidence="7">3,4-dihydroxy-2-butanone 4-phosphate synthase</fullName>
        <shortName evidence="7">DHBP synthase</shortName>
        <ecNumber evidence="7">4.1.99.12</ecNumber>
    </recommendedName>
</protein>
<comment type="pathway">
    <text evidence="3 7">Cofactor biosynthesis; riboflavin biosynthesis; 2-hydroxy-3-oxobutyl phosphate from D-ribulose 5-phosphate: step 1/1.</text>
</comment>
<dbReference type="InterPro" id="IPR017945">
    <property type="entry name" value="DHBP_synth_RibB-like_a/b_dom"/>
</dbReference>
<comment type="catalytic activity">
    <reaction evidence="1 7">
        <text>D-ribulose 5-phosphate = (2S)-2-hydroxy-3-oxobutyl phosphate + formate + H(+)</text>
        <dbReference type="Rhea" id="RHEA:18457"/>
        <dbReference type="ChEBI" id="CHEBI:15378"/>
        <dbReference type="ChEBI" id="CHEBI:15740"/>
        <dbReference type="ChEBI" id="CHEBI:58121"/>
        <dbReference type="ChEBI" id="CHEBI:58830"/>
        <dbReference type="EC" id="4.1.99.12"/>
    </reaction>
</comment>
<feature type="site" description="Essential for catalytic activity" evidence="7">
    <location>
        <position position="132"/>
    </location>
</feature>
<accession>A0A1H4IX04</accession>
<dbReference type="GO" id="GO:0008686">
    <property type="term" value="F:3,4-dihydroxy-2-butanone-4-phosphate synthase activity"/>
    <property type="evidence" value="ECO:0007669"/>
    <property type="project" value="UniProtKB-UniRule"/>
</dbReference>
<evidence type="ECO:0000313" key="11">
    <source>
        <dbReference type="Proteomes" id="UP000183407"/>
    </source>
</evidence>
<comment type="similarity">
    <text evidence="7">Belongs to the DHBP synthase family.</text>
</comment>